<dbReference type="SUPFAM" id="SSF51182">
    <property type="entry name" value="RmlC-like cupins"/>
    <property type="match status" value="1"/>
</dbReference>
<accession>A0ABP5XN69</accession>
<keyword evidence="3" id="KW-1185">Reference proteome</keyword>
<protein>
    <recommendedName>
        <fullName evidence="4">AraC-type arabinose-binding/dimerisation domain-containing protein</fullName>
    </recommendedName>
</protein>
<dbReference type="EMBL" id="BAAATK010000051">
    <property type="protein sequence ID" value="GAA2455173.1"/>
    <property type="molecule type" value="Genomic_DNA"/>
</dbReference>
<evidence type="ECO:0000256" key="1">
    <source>
        <dbReference type="SAM" id="MobiDB-lite"/>
    </source>
</evidence>
<evidence type="ECO:0008006" key="4">
    <source>
        <dbReference type="Google" id="ProtNLM"/>
    </source>
</evidence>
<sequence>MALADDGAPDPAGGPVPRVLFETGSLEALGPAAGAVWRLAEPGRQLDANVVRLPPGRRVGTHTEPDLDVLLLVVTGGGTLVTSEGSLPLGEGSLTWLPHGSARGLVAGERGLSCLTVHRRRPGMTIRPAGGRAPDTGRSGGGDEADGEPGTGAVRPASG</sequence>
<dbReference type="InterPro" id="IPR011051">
    <property type="entry name" value="RmlC_Cupin_sf"/>
</dbReference>
<organism evidence="2 3">
    <name type="scientific">Streptomyces glaucus</name>
    <dbReference type="NCBI Taxonomy" id="284029"/>
    <lineage>
        <taxon>Bacteria</taxon>
        <taxon>Bacillati</taxon>
        <taxon>Actinomycetota</taxon>
        <taxon>Actinomycetes</taxon>
        <taxon>Kitasatosporales</taxon>
        <taxon>Streptomycetaceae</taxon>
        <taxon>Streptomyces</taxon>
    </lineage>
</organism>
<gene>
    <name evidence="2" type="ORF">GCM10010421_55410</name>
</gene>
<dbReference type="Gene3D" id="2.60.120.10">
    <property type="entry name" value="Jelly Rolls"/>
    <property type="match status" value="1"/>
</dbReference>
<dbReference type="InterPro" id="IPR014710">
    <property type="entry name" value="RmlC-like_jellyroll"/>
</dbReference>
<dbReference type="CDD" id="cd02208">
    <property type="entry name" value="cupin_RmlC-like"/>
    <property type="match status" value="1"/>
</dbReference>
<comment type="caution">
    <text evidence="2">The sequence shown here is derived from an EMBL/GenBank/DDBJ whole genome shotgun (WGS) entry which is preliminary data.</text>
</comment>
<evidence type="ECO:0000313" key="3">
    <source>
        <dbReference type="Proteomes" id="UP001500460"/>
    </source>
</evidence>
<reference evidence="3" key="1">
    <citation type="journal article" date="2019" name="Int. J. Syst. Evol. Microbiol.">
        <title>The Global Catalogue of Microorganisms (GCM) 10K type strain sequencing project: providing services to taxonomists for standard genome sequencing and annotation.</title>
        <authorList>
            <consortium name="The Broad Institute Genomics Platform"/>
            <consortium name="The Broad Institute Genome Sequencing Center for Infectious Disease"/>
            <person name="Wu L."/>
            <person name="Ma J."/>
        </authorList>
    </citation>
    <scope>NUCLEOTIDE SEQUENCE [LARGE SCALE GENOMIC DNA]</scope>
    <source>
        <strain evidence="3">JCM 6922</strain>
    </source>
</reference>
<dbReference type="Proteomes" id="UP001500460">
    <property type="component" value="Unassembled WGS sequence"/>
</dbReference>
<evidence type="ECO:0000313" key="2">
    <source>
        <dbReference type="EMBL" id="GAA2455173.1"/>
    </source>
</evidence>
<name>A0ABP5XN69_9ACTN</name>
<feature type="region of interest" description="Disordered" evidence="1">
    <location>
        <begin position="123"/>
        <end position="159"/>
    </location>
</feature>
<proteinExistence type="predicted"/>
<dbReference type="RefSeq" id="WP_344608262.1">
    <property type="nucleotide sequence ID" value="NZ_BAAATK010000051.1"/>
</dbReference>